<sequence>MEYLTVKEAGQKWGISPRMVNYYCSAGRIQGAVKKGNLWLVPAQAEKPLDKRTKIERSDKYE</sequence>
<dbReference type="AlphaFoldDB" id="A0AAU8YY88"/>
<name>A0AAU8YY88_CLOBO</name>
<evidence type="ECO:0000313" key="1">
    <source>
        <dbReference type="EMBL" id="AVP64808.1"/>
    </source>
</evidence>
<reference evidence="1 2" key="1">
    <citation type="submission" date="2018-01" db="EMBL/GenBank/DDBJ databases">
        <title>Genetic Diversity of Clostridium botulinum in seafood.</title>
        <authorList>
            <person name="Athira V."/>
            <person name="Arun Jyothi P.V."/>
            <person name="Lalitha K.V."/>
            <person name="Joseph T.C."/>
        </authorList>
    </citation>
    <scope>NUCLEOTIDE SEQUENCE [LARGE SCALE GENOMIC DNA]</scope>
    <source>
        <strain evidence="1 2">Mfbjulcb5</strain>
    </source>
</reference>
<keyword evidence="1" id="KW-0238">DNA-binding</keyword>
<protein>
    <submittedName>
        <fullName evidence="1">DNA-binding protein</fullName>
    </submittedName>
</protein>
<accession>A0AAU8YY88</accession>
<dbReference type="EMBL" id="CP027776">
    <property type="protein sequence ID" value="AVP64808.1"/>
    <property type="molecule type" value="Genomic_DNA"/>
</dbReference>
<dbReference type="Proteomes" id="UP000238070">
    <property type="component" value="Chromosome"/>
</dbReference>
<evidence type="ECO:0000313" key="2">
    <source>
        <dbReference type="Proteomes" id="UP000238070"/>
    </source>
</evidence>
<dbReference type="GO" id="GO:0003677">
    <property type="term" value="F:DNA binding"/>
    <property type="evidence" value="ECO:0007669"/>
    <property type="project" value="UniProtKB-KW"/>
</dbReference>
<proteinExistence type="predicted"/>
<organism evidence="1 2">
    <name type="scientific">Clostridium botulinum</name>
    <dbReference type="NCBI Taxonomy" id="1491"/>
    <lineage>
        <taxon>Bacteria</taxon>
        <taxon>Bacillati</taxon>
        <taxon>Bacillota</taxon>
        <taxon>Clostridia</taxon>
        <taxon>Eubacteriales</taxon>
        <taxon>Clostridiaceae</taxon>
        <taxon>Clostridium</taxon>
    </lineage>
</organism>
<gene>
    <name evidence="1" type="ORF">C3B64_11285</name>
</gene>